<evidence type="ECO:0000256" key="1">
    <source>
        <dbReference type="SAM" id="MobiDB-lite"/>
    </source>
</evidence>
<keyword evidence="3" id="KW-1185">Reference proteome</keyword>
<dbReference type="AlphaFoldDB" id="A0AAV7KVA1"/>
<dbReference type="EMBL" id="JANPWB010000016">
    <property type="protein sequence ID" value="KAJ1081964.1"/>
    <property type="molecule type" value="Genomic_DNA"/>
</dbReference>
<comment type="caution">
    <text evidence="2">The sequence shown here is derived from an EMBL/GenBank/DDBJ whole genome shotgun (WGS) entry which is preliminary data.</text>
</comment>
<proteinExistence type="predicted"/>
<dbReference type="Proteomes" id="UP001066276">
    <property type="component" value="Chromosome 12"/>
</dbReference>
<feature type="region of interest" description="Disordered" evidence="1">
    <location>
        <begin position="1"/>
        <end position="26"/>
    </location>
</feature>
<evidence type="ECO:0000313" key="3">
    <source>
        <dbReference type="Proteomes" id="UP001066276"/>
    </source>
</evidence>
<protein>
    <submittedName>
        <fullName evidence="2">Uncharacterized protein</fullName>
    </submittedName>
</protein>
<gene>
    <name evidence="2" type="ORF">NDU88_002136</name>
</gene>
<sequence>MMVSGSQAANTESKGATSEDQAEESWKKLASNLGAEATVDPNTVTPVRHHGCRQISRIQVKVATIKKELRKALLKELFS</sequence>
<evidence type="ECO:0000313" key="2">
    <source>
        <dbReference type="EMBL" id="KAJ1081964.1"/>
    </source>
</evidence>
<reference evidence="2" key="1">
    <citation type="journal article" date="2022" name="bioRxiv">
        <title>Sequencing and chromosome-scale assembly of the giantPleurodeles waltlgenome.</title>
        <authorList>
            <person name="Brown T."/>
            <person name="Elewa A."/>
            <person name="Iarovenko S."/>
            <person name="Subramanian E."/>
            <person name="Araus A.J."/>
            <person name="Petzold A."/>
            <person name="Susuki M."/>
            <person name="Suzuki K.-i.T."/>
            <person name="Hayashi T."/>
            <person name="Toyoda A."/>
            <person name="Oliveira C."/>
            <person name="Osipova E."/>
            <person name="Leigh N.D."/>
            <person name="Simon A."/>
            <person name="Yun M.H."/>
        </authorList>
    </citation>
    <scope>NUCLEOTIDE SEQUENCE</scope>
    <source>
        <strain evidence="2">20211129_DDA</strain>
        <tissue evidence="2">Liver</tissue>
    </source>
</reference>
<feature type="compositionally biased region" description="Polar residues" evidence="1">
    <location>
        <begin position="1"/>
        <end position="19"/>
    </location>
</feature>
<accession>A0AAV7KVA1</accession>
<organism evidence="2 3">
    <name type="scientific">Pleurodeles waltl</name>
    <name type="common">Iberian ribbed newt</name>
    <dbReference type="NCBI Taxonomy" id="8319"/>
    <lineage>
        <taxon>Eukaryota</taxon>
        <taxon>Metazoa</taxon>
        <taxon>Chordata</taxon>
        <taxon>Craniata</taxon>
        <taxon>Vertebrata</taxon>
        <taxon>Euteleostomi</taxon>
        <taxon>Amphibia</taxon>
        <taxon>Batrachia</taxon>
        <taxon>Caudata</taxon>
        <taxon>Salamandroidea</taxon>
        <taxon>Salamandridae</taxon>
        <taxon>Pleurodelinae</taxon>
        <taxon>Pleurodeles</taxon>
    </lineage>
</organism>
<name>A0AAV7KVA1_PLEWA</name>